<feature type="signal peptide" evidence="2">
    <location>
        <begin position="1"/>
        <end position="23"/>
    </location>
</feature>
<comment type="caution">
    <text evidence="3">The sequence shown here is derived from an EMBL/GenBank/DDBJ whole genome shotgun (WGS) entry which is preliminary data.</text>
</comment>
<name>A0ABD3M1K6_9STRA</name>
<evidence type="ECO:0000256" key="1">
    <source>
        <dbReference type="SAM" id="MobiDB-lite"/>
    </source>
</evidence>
<dbReference type="InterPro" id="IPR021375">
    <property type="entry name" value="DUF2997"/>
</dbReference>
<evidence type="ECO:0000313" key="4">
    <source>
        <dbReference type="Proteomes" id="UP001530293"/>
    </source>
</evidence>
<evidence type="ECO:0000313" key="3">
    <source>
        <dbReference type="EMBL" id="KAL3757879.1"/>
    </source>
</evidence>
<dbReference type="Pfam" id="PF11211">
    <property type="entry name" value="DUF2997"/>
    <property type="match status" value="1"/>
</dbReference>
<gene>
    <name evidence="3" type="ORF">ACHAWU_002799</name>
</gene>
<protein>
    <submittedName>
        <fullName evidence="3">Uncharacterized protein</fullName>
    </submittedName>
</protein>
<keyword evidence="4" id="KW-1185">Reference proteome</keyword>
<accession>A0ABD3M1K6</accession>
<proteinExistence type="predicted"/>
<feature type="compositionally biased region" description="Polar residues" evidence="1">
    <location>
        <begin position="28"/>
        <end position="47"/>
    </location>
</feature>
<dbReference type="Proteomes" id="UP001530293">
    <property type="component" value="Unassembled WGS sequence"/>
</dbReference>
<dbReference type="AlphaFoldDB" id="A0ABD3M1K6"/>
<feature type="region of interest" description="Disordered" evidence="1">
    <location>
        <begin position="28"/>
        <end position="56"/>
    </location>
</feature>
<feature type="chain" id="PRO_5044749562" evidence="2">
    <location>
        <begin position="24"/>
        <end position="133"/>
    </location>
</feature>
<sequence length="133" mass="14139">MLSRTNIFVPVLAIFAAALSSQAFVAKPTSSSPCRRQSQPLYNYNDASGSGGSGGGGIEEIEFRIYPDGRVTEIVRGVKGKNCQSVTEAINKQLGNVVASSPTEEMFEEEVMVKSTLEQRDGSGGGWDGASSW</sequence>
<dbReference type="EMBL" id="JALLBG020000247">
    <property type="protein sequence ID" value="KAL3757879.1"/>
    <property type="molecule type" value="Genomic_DNA"/>
</dbReference>
<keyword evidence="2" id="KW-0732">Signal</keyword>
<reference evidence="3 4" key="1">
    <citation type="submission" date="2024-10" db="EMBL/GenBank/DDBJ databases">
        <title>Updated reference genomes for cyclostephanoid diatoms.</title>
        <authorList>
            <person name="Roberts W.R."/>
            <person name="Alverson A.J."/>
        </authorList>
    </citation>
    <scope>NUCLEOTIDE SEQUENCE [LARGE SCALE GENOMIC DNA]</scope>
    <source>
        <strain evidence="3 4">AJA232-27</strain>
    </source>
</reference>
<organism evidence="3 4">
    <name type="scientific">Discostella pseudostelligera</name>
    <dbReference type="NCBI Taxonomy" id="259834"/>
    <lineage>
        <taxon>Eukaryota</taxon>
        <taxon>Sar</taxon>
        <taxon>Stramenopiles</taxon>
        <taxon>Ochrophyta</taxon>
        <taxon>Bacillariophyta</taxon>
        <taxon>Coscinodiscophyceae</taxon>
        <taxon>Thalassiosirophycidae</taxon>
        <taxon>Stephanodiscales</taxon>
        <taxon>Stephanodiscaceae</taxon>
        <taxon>Discostella</taxon>
    </lineage>
</organism>
<evidence type="ECO:0000256" key="2">
    <source>
        <dbReference type="SAM" id="SignalP"/>
    </source>
</evidence>